<dbReference type="Pfam" id="PF13749">
    <property type="entry name" value="HATPase_c_4"/>
    <property type="match status" value="1"/>
</dbReference>
<proteinExistence type="predicted"/>
<evidence type="ECO:0000313" key="3">
    <source>
        <dbReference type="Proteomes" id="UP000460257"/>
    </source>
</evidence>
<reference evidence="2" key="1">
    <citation type="journal article" date="2020" name="Appl. Environ. Microbiol.">
        <title>Medium-Chain Fatty Acid Synthesis by 'Candidatus Weimeria bifida' gen. nov., sp. nov., and 'Candidatus Pseudoramibacter fermentans' sp. nov.</title>
        <authorList>
            <person name="Scarborough M.J."/>
            <person name="Myers K.S."/>
            <person name="Donohue T.J."/>
            <person name="Noguera D.R."/>
        </authorList>
    </citation>
    <scope>NUCLEOTIDE SEQUENCE</scope>
    <source>
        <strain evidence="2">LCO1.1</strain>
    </source>
</reference>
<dbReference type="InterPro" id="IPR038461">
    <property type="entry name" value="Schlafen_AlbA_2_dom_sf"/>
</dbReference>
<sequence length="486" mass="55061">MQIEELVNGINLESDKVEFKGIIEDGRLSDGSYSEISWLKTLAAFANTDGGDMYIGVEDKSHKVLALDHKTTDRVIRMIHHQIREKIDPKINYNIDTIPVPDTSPIRYVVHISVSHNENLPVTVHSKGMIGIYVRNYGQTEIASSEQIRDLVLMSENIPYDQPFTQRDYKKEDFSKLFGCFSKTGVAATEKALMSIGFISSDRKLSKGAELFADDCDKSETRIVLSLWPDFNKGSDVVLAHKELTGNLIEEIQEAIDFVNDHSANGFIKTNTSREIYKSYPDRSVMEGIVNAIGHRNYFIQGAQIEVNIFRDRLEITSPGSLLGVRKLDHETDIASIIPRRRNEVICAMLEMCRYMEEKGSGFDKIEDDYSMADESHKPFVSSDASSFTLTLPDLTYAGGIEPENSETADVTVNEVISGKNDLKILGFCYYKERSVEEIAEYIGISPSTYFRRNTIKRLTDGNYLIKRSAERGYRYVANHSKVFRR</sequence>
<dbReference type="Proteomes" id="UP000460257">
    <property type="component" value="Unassembled WGS sequence"/>
</dbReference>
<dbReference type="Gene3D" id="3.30.950.30">
    <property type="entry name" value="Schlafen, AAA domain"/>
    <property type="match status" value="1"/>
</dbReference>
<dbReference type="AlphaFoldDB" id="A0A6N7IXJ4"/>
<keyword evidence="3" id="KW-1185">Reference proteome</keyword>
<dbReference type="PANTHER" id="PTHR30595">
    <property type="entry name" value="GLPR-RELATED TRANSCRIPTIONAL REPRESSOR"/>
    <property type="match status" value="1"/>
</dbReference>
<comment type="caution">
    <text evidence="2">The sequence shown here is derived from an EMBL/GenBank/DDBJ whole genome shotgun (WGS) entry which is preliminary data.</text>
</comment>
<feature type="domain" description="Schlafen AlbA-2" evidence="1">
    <location>
        <begin position="13"/>
        <end position="142"/>
    </location>
</feature>
<dbReference type="Pfam" id="PF04326">
    <property type="entry name" value="SLFN_AlbA_2"/>
    <property type="match status" value="1"/>
</dbReference>
<dbReference type="Gene3D" id="3.30.565.60">
    <property type="match status" value="1"/>
</dbReference>
<dbReference type="PANTHER" id="PTHR30595:SF6">
    <property type="entry name" value="SCHLAFEN ALBA-2 DOMAIN-CONTAINING PROTEIN"/>
    <property type="match status" value="1"/>
</dbReference>
<dbReference type="InterPro" id="IPR038475">
    <property type="entry name" value="RecG_C_sf"/>
</dbReference>
<protein>
    <recommendedName>
        <fullName evidence="1">Schlafen AlbA-2 domain-containing protein</fullName>
    </recommendedName>
</protein>
<dbReference type="CDD" id="cd00090">
    <property type="entry name" value="HTH_ARSR"/>
    <property type="match status" value="1"/>
</dbReference>
<evidence type="ECO:0000259" key="1">
    <source>
        <dbReference type="Pfam" id="PF04326"/>
    </source>
</evidence>
<gene>
    <name evidence="2" type="ORF">FRC54_03620</name>
</gene>
<evidence type="ECO:0000313" key="2">
    <source>
        <dbReference type="EMBL" id="MQN01054.1"/>
    </source>
</evidence>
<accession>A0A6N7IXJ4</accession>
<name>A0A6N7IXJ4_9FIRM</name>
<dbReference type="InterPro" id="IPR011991">
    <property type="entry name" value="ArsR-like_HTH"/>
</dbReference>
<dbReference type="InterPro" id="IPR007421">
    <property type="entry name" value="Schlafen_AlbA_2_dom"/>
</dbReference>
<organism evidence="2 3">
    <name type="scientific">Candidatus Weimeria bifida</name>
    <dbReference type="NCBI Taxonomy" id="2599074"/>
    <lineage>
        <taxon>Bacteria</taxon>
        <taxon>Bacillati</taxon>
        <taxon>Bacillota</taxon>
        <taxon>Clostridia</taxon>
        <taxon>Lachnospirales</taxon>
        <taxon>Lachnospiraceae</taxon>
        <taxon>Candidatus Weimeria</taxon>
    </lineage>
</organism>
<dbReference type="EMBL" id="VOGC01000002">
    <property type="protein sequence ID" value="MQN01054.1"/>
    <property type="molecule type" value="Genomic_DNA"/>
</dbReference>